<sequence length="333" mass="37451">MAIEMIPPAAAPAFLDSVGWGDARILPLAGDASFRRYFRIIDNERQAVLMDAPPPYEDPRPFLAIADHLVGQGFAAPHIYARDLDHGLVLLEDFGDIRVREYLEAAPHEERSVYERAVALLADLHARPAADLNPYDRQEYQREAGLLTQWYCPAVGVEADAGSYIAAWDQVLPIAEEDGAPAVTVLRDYHAENIMLIPDRESSHGLGLLDFQDALVGHPAYDLVSLLQDARRDVSPELEREMIAHYKRIAKPNGHFDAAYAVLGAQRNAKIIGIFTRLWKRDGKPRYLSFLPRMWNLLERDLEHPALKPVASWFADNIPGEKRHHALAEHHEA</sequence>
<dbReference type="InterPro" id="IPR002575">
    <property type="entry name" value="Aminoglycoside_PTrfase"/>
</dbReference>
<dbReference type="InterPro" id="IPR011009">
    <property type="entry name" value="Kinase-like_dom_sf"/>
</dbReference>
<evidence type="ECO:0000313" key="2">
    <source>
        <dbReference type="EMBL" id="MBB4641632.1"/>
    </source>
</evidence>
<dbReference type="Gene3D" id="3.30.200.20">
    <property type="entry name" value="Phosphorylase Kinase, domain 1"/>
    <property type="match status" value="1"/>
</dbReference>
<dbReference type="SUPFAM" id="SSF56112">
    <property type="entry name" value="Protein kinase-like (PK-like)"/>
    <property type="match status" value="1"/>
</dbReference>
<dbReference type="Proteomes" id="UP000575068">
    <property type="component" value="Unassembled WGS sequence"/>
</dbReference>
<evidence type="ECO:0000313" key="3">
    <source>
        <dbReference type="Proteomes" id="UP000575068"/>
    </source>
</evidence>
<organism evidence="2 3">
    <name type="scientific">Rhizorhapis suberifaciens</name>
    <name type="common">corky root of lettuce</name>
    <dbReference type="NCBI Taxonomy" id="13656"/>
    <lineage>
        <taxon>Bacteria</taxon>
        <taxon>Pseudomonadati</taxon>
        <taxon>Pseudomonadota</taxon>
        <taxon>Alphaproteobacteria</taxon>
        <taxon>Sphingomonadales</taxon>
        <taxon>Sphingomonadaceae</taxon>
        <taxon>Rhizorhapis</taxon>
    </lineage>
</organism>
<protein>
    <recommendedName>
        <fullName evidence="1">Aminoglycoside phosphotransferase domain-containing protein</fullName>
    </recommendedName>
</protein>
<dbReference type="AlphaFoldDB" id="A0A840HTU1"/>
<comment type="caution">
    <text evidence="2">The sequence shown here is derived from an EMBL/GenBank/DDBJ whole genome shotgun (WGS) entry which is preliminary data.</text>
</comment>
<reference evidence="2 3" key="1">
    <citation type="submission" date="2020-08" db="EMBL/GenBank/DDBJ databases">
        <title>Genomic Encyclopedia of Type Strains, Phase IV (KMG-IV): sequencing the most valuable type-strain genomes for metagenomic binning, comparative biology and taxonomic classification.</title>
        <authorList>
            <person name="Goeker M."/>
        </authorList>
    </citation>
    <scope>NUCLEOTIDE SEQUENCE [LARGE SCALE GENOMIC DNA]</scope>
    <source>
        <strain evidence="2 3">DSM 7465</strain>
    </source>
</reference>
<accession>A0A840HTU1</accession>
<gene>
    <name evidence="2" type="ORF">HNQ99_001941</name>
</gene>
<proteinExistence type="predicted"/>
<evidence type="ECO:0000259" key="1">
    <source>
        <dbReference type="Pfam" id="PF01636"/>
    </source>
</evidence>
<dbReference type="Pfam" id="PF01636">
    <property type="entry name" value="APH"/>
    <property type="match status" value="1"/>
</dbReference>
<name>A0A840HTU1_9SPHN</name>
<dbReference type="EMBL" id="JACHOV010000006">
    <property type="protein sequence ID" value="MBB4641632.1"/>
    <property type="molecule type" value="Genomic_DNA"/>
</dbReference>
<dbReference type="Gene3D" id="3.90.1200.10">
    <property type="match status" value="1"/>
</dbReference>
<feature type="domain" description="Aminoglycoside phosphotransferase" evidence="1">
    <location>
        <begin position="25"/>
        <end position="247"/>
    </location>
</feature>
<keyword evidence="3" id="KW-1185">Reference proteome</keyword>